<dbReference type="Proteomes" id="UP000054241">
    <property type="component" value="Unassembled WGS sequence"/>
</dbReference>
<dbReference type="OrthoDB" id="3358948at2"/>
<organism evidence="2 3">
    <name type="scientific">Streptomyces cellostaticus</name>
    <dbReference type="NCBI Taxonomy" id="67285"/>
    <lineage>
        <taxon>Bacteria</taxon>
        <taxon>Bacillati</taxon>
        <taxon>Actinomycetota</taxon>
        <taxon>Actinomycetes</taxon>
        <taxon>Kitasatosporales</taxon>
        <taxon>Streptomycetaceae</taxon>
        <taxon>Streptomyces</taxon>
    </lineage>
</organism>
<keyword evidence="3" id="KW-1185">Reference proteome</keyword>
<reference evidence="2 3" key="1">
    <citation type="submission" date="2015-10" db="EMBL/GenBank/DDBJ databases">
        <title>Draft genome sequence of Streptomyces cellostaticus DSM 40189, type strain for the species Streptomyces cellostaticus.</title>
        <authorList>
            <person name="Ruckert C."/>
            <person name="Winkler A."/>
            <person name="Kalinowski J."/>
            <person name="Kampfer P."/>
            <person name="Glaeser S."/>
        </authorList>
    </citation>
    <scope>NUCLEOTIDE SEQUENCE [LARGE SCALE GENOMIC DNA]</scope>
    <source>
        <strain evidence="2 3">DSM 40189</strain>
    </source>
</reference>
<evidence type="ECO:0000313" key="2">
    <source>
        <dbReference type="EMBL" id="KUM93709.1"/>
    </source>
</evidence>
<dbReference type="RefSeq" id="WP_067003363.1">
    <property type="nucleotide sequence ID" value="NZ_BNDU01000006.1"/>
</dbReference>
<dbReference type="EMBL" id="LMWL01000044">
    <property type="protein sequence ID" value="KUM93709.1"/>
    <property type="molecule type" value="Genomic_DNA"/>
</dbReference>
<evidence type="ECO:0000259" key="1">
    <source>
        <dbReference type="Pfam" id="PF04230"/>
    </source>
</evidence>
<dbReference type="AlphaFoldDB" id="A0A101NII8"/>
<accession>A0A101NII8</accession>
<dbReference type="Pfam" id="PF04230">
    <property type="entry name" value="PS_pyruv_trans"/>
    <property type="match status" value="1"/>
</dbReference>
<evidence type="ECO:0000313" key="3">
    <source>
        <dbReference type="Proteomes" id="UP000054241"/>
    </source>
</evidence>
<comment type="caution">
    <text evidence="2">The sequence shown here is derived from an EMBL/GenBank/DDBJ whole genome shotgun (WGS) entry which is preliminary data.</text>
</comment>
<proteinExistence type="predicted"/>
<dbReference type="STRING" id="67285.AQI88_25200"/>
<dbReference type="InterPro" id="IPR007345">
    <property type="entry name" value="Polysacch_pyruvyl_Trfase"/>
</dbReference>
<feature type="domain" description="Polysaccharide pyruvyl transferase" evidence="1">
    <location>
        <begin position="15"/>
        <end position="154"/>
    </location>
</feature>
<gene>
    <name evidence="2" type="ORF">AQI88_25200</name>
</gene>
<name>A0A101NII8_9ACTN</name>
<sequence>MRIVVIHARSDIHAGSELLVAESVGLLRRVGVPEDDIQVVAADARSGPVRRLIAEADAVVAVAGGYLRARTWREGLATLRAHGRHLHAAAHSGATVLYLPQSVGPLNGPAGALLGRWLRMLPQVAVRDDLSVDDVPHAMRVPDLGLLRLARQAPSARRGDGSVALVAQRLRAPGQYEYRLRAFAEDLRASGLPLRTALPGCTDAGGDDHGFASRLGLEEPAHTLGARLASAAGPSLVVSALLRECVLALSAGVPAVHLSDEPAGRAAFHDLGLAEFVHPARSFSPEALAIQCRRILRGPGRYWDRLSTALPLLAERATAYEEHVAHTLGLAPQGMQCHLAAGRPRG</sequence>
<protein>
    <recommendedName>
        <fullName evidence="1">Polysaccharide pyruvyl transferase domain-containing protein</fullName>
    </recommendedName>
</protein>